<organism evidence="1 2">
    <name type="scientific">Candidatus Magnetominusculus xianensis</name>
    <dbReference type="NCBI Taxonomy" id="1748249"/>
    <lineage>
        <taxon>Bacteria</taxon>
        <taxon>Pseudomonadati</taxon>
        <taxon>Nitrospirota</taxon>
        <taxon>Nitrospiria</taxon>
        <taxon>Nitrospirales</taxon>
        <taxon>Nitrospiraceae</taxon>
        <taxon>Candidatus Magnetominusculus</taxon>
    </lineage>
</organism>
<dbReference type="EMBL" id="LNQR01000042">
    <property type="protein sequence ID" value="KWT88502.1"/>
    <property type="molecule type" value="Genomic_DNA"/>
</dbReference>
<dbReference type="SUPFAM" id="SSF56300">
    <property type="entry name" value="Metallo-dependent phosphatases"/>
    <property type="match status" value="1"/>
</dbReference>
<dbReference type="Proteomes" id="UP000060487">
    <property type="component" value="Unassembled WGS sequence"/>
</dbReference>
<dbReference type="InterPro" id="IPR029052">
    <property type="entry name" value="Metallo-depent_PP-like"/>
</dbReference>
<dbReference type="Gene3D" id="3.60.21.10">
    <property type="match status" value="1"/>
</dbReference>
<protein>
    <recommendedName>
        <fullName evidence="3">Calcineurin-like phosphoesterase domain-containing protein</fullName>
    </recommendedName>
</protein>
<evidence type="ECO:0000313" key="2">
    <source>
        <dbReference type="Proteomes" id="UP000060487"/>
    </source>
</evidence>
<proteinExistence type="predicted"/>
<accession>A0ABR5SG97</accession>
<reference evidence="1 2" key="1">
    <citation type="submission" date="2015-11" db="EMBL/GenBank/DDBJ databases">
        <authorList>
            <person name="Lin W."/>
        </authorList>
    </citation>
    <scope>NUCLEOTIDE SEQUENCE [LARGE SCALE GENOMIC DNA]</scope>
    <source>
        <strain evidence="1 2">HCH-1</strain>
    </source>
</reference>
<comment type="caution">
    <text evidence="1">The sequence shown here is derived from an EMBL/GenBank/DDBJ whole genome shotgun (WGS) entry which is preliminary data.</text>
</comment>
<sequence length="119" mass="13763">MNYIPTEKCFKIQYSIDIIPQILYYTLMPKKSLITEVDLKENDKFEFVHISDLHFNRDMALEAEDYYDTRIVNDPRATTRCKTLSGDLIESLGEYNSVNDDKLKPDAVVVSGDLVHRGI</sequence>
<name>A0ABR5SG97_9BACT</name>
<evidence type="ECO:0000313" key="1">
    <source>
        <dbReference type="EMBL" id="KWT88502.1"/>
    </source>
</evidence>
<evidence type="ECO:0008006" key="3">
    <source>
        <dbReference type="Google" id="ProtNLM"/>
    </source>
</evidence>
<keyword evidence="2" id="KW-1185">Reference proteome</keyword>
<gene>
    <name evidence="1" type="ORF">ASN18_1256</name>
</gene>